<dbReference type="PANTHER" id="PTHR45436">
    <property type="entry name" value="SENSOR HISTIDINE KINASE YKOH"/>
    <property type="match status" value="1"/>
</dbReference>
<dbReference type="PANTHER" id="PTHR45436:SF5">
    <property type="entry name" value="SENSOR HISTIDINE KINASE TRCS"/>
    <property type="match status" value="1"/>
</dbReference>
<keyword evidence="5" id="KW-0808">Transferase</keyword>
<dbReference type="Proteomes" id="UP001332243">
    <property type="component" value="Unassembled WGS sequence"/>
</dbReference>
<feature type="compositionally biased region" description="Pro residues" evidence="10">
    <location>
        <begin position="776"/>
        <end position="789"/>
    </location>
</feature>
<evidence type="ECO:0000313" key="15">
    <source>
        <dbReference type="Proteomes" id="UP001332243"/>
    </source>
</evidence>
<evidence type="ECO:0000259" key="11">
    <source>
        <dbReference type="PROSITE" id="PS50109"/>
    </source>
</evidence>
<evidence type="ECO:0000259" key="13">
    <source>
        <dbReference type="PROSITE" id="PS50906"/>
    </source>
</evidence>
<evidence type="ECO:0000256" key="8">
    <source>
        <dbReference type="ARBA" id="ARBA00022989"/>
    </source>
</evidence>
<keyword evidence="8" id="KW-1133">Transmembrane helix</keyword>
<evidence type="ECO:0000256" key="2">
    <source>
        <dbReference type="ARBA" id="ARBA00004370"/>
    </source>
</evidence>
<evidence type="ECO:0000256" key="10">
    <source>
        <dbReference type="SAM" id="MobiDB-lite"/>
    </source>
</evidence>
<dbReference type="SMART" id="SM00304">
    <property type="entry name" value="HAMP"/>
    <property type="match status" value="1"/>
</dbReference>
<keyword evidence="7" id="KW-0418">Kinase</keyword>
<keyword evidence="4" id="KW-0597">Phosphoprotein</keyword>
<organism evidence="14 15">
    <name type="scientific">Plantactinospora sonchi</name>
    <dbReference type="NCBI Taxonomy" id="1544735"/>
    <lineage>
        <taxon>Bacteria</taxon>
        <taxon>Bacillati</taxon>
        <taxon>Actinomycetota</taxon>
        <taxon>Actinomycetes</taxon>
        <taxon>Micromonosporales</taxon>
        <taxon>Micromonosporaceae</taxon>
        <taxon>Plantactinospora</taxon>
    </lineage>
</organism>
<comment type="subcellular location">
    <subcellularLocation>
        <location evidence="2">Membrane</location>
    </subcellularLocation>
</comment>
<evidence type="ECO:0000256" key="9">
    <source>
        <dbReference type="ARBA" id="ARBA00023012"/>
    </source>
</evidence>
<evidence type="ECO:0000256" key="3">
    <source>
        <dbReference type="ARBA" id="ARBA00012438"/>
    </source>
</evidence>
<keyword evidence="9" id="KW-0902">Two-component regulatory system</keyword>
<dbReference type="EC" id="2.7.13.3" evidence="3"/>
<comment type="caution">
    <text evidence="14">The sequence shown here is derived from an EMBL/GenBank/DDBJ whole genome shotgun (WGS) entry which is preliminary data.</text>
</comment>
<feature type="compositionally biased region" description="Low complexity" evidence="10">
    <location>
        <begin position="729"/>
        <end position="775"/>
    </location>
</feature>
<feature type="compositionally biased region" description="Basic and acidic residues" evidence="10">
    <location>
        <begin position="702"/>
        <end position="728"/>
    </location>
</feature>
<evidence type="ECO:0000256" key="1">
    <source>
        <dbReference type="ARBA" id="ARBA00000085"/>
    </source>
</evidence>
<evidence type="ECO:0000256" key="4">
    <source>
        <dbReference type="ARBA" id="ARBA00022553"/>
    </source>
</evidence>
<keyword evidence="8" id="KW-0472">Membrane</keyword>
<feature type="domain" description="NIT" evidence="13">
    <location>
        <begin position="49"/>
        <end position="300"/>
    </location>
</feature>
<sequence length="874" mass="93259">MSLRSSRLRTKVVALLVTLTGLWAFGAWVTLRDGLNLLWVQTLEARVYAPTEPLILHLQEERRLTLAHLGSPEPSAPDRLAEARRAVDADLAHFRERAQSWWAELAARPELERRVAESLTTLDALAGSRAAVDNRSVDRATAVQTYNTNIETIYRIYGSLGNLDAGDIDRRVENLIRFSNARELASQTDAILTGAYAADRLTAAEHARVVQLIGMRRMLADSAMAELPRADQDRYRQAVAQGPTAQLHATEDRIVSGGRPGGRPAVPAEQWRATIDPALADLQRLQIAGGDEVVRAATPGAIGTIVRMLIAAVLGLIAVIISVNTARSLVRQLEQLRLAALRLANDRLPDLVARLGHGESVDVDAEAPPIAAGKDEIGQVAQAFNVAQATAIRTAVEQAELRRSVRDIFLSLARRTQALLHRQLTLLDSMERRENDPDELEDLFRVDHLATRMRRNAENLIVLSGATPGRAWRRNVPMIDVLRGAAAEVEDYTRVTVLPAGPVELAGRAVGDVIHLLAELIENALSFSPPHTAVQVSGQLVANGYAVEIEDRGLGMSAEDRAAANDRIASEYEFSLAGAAQLGLYVVSRLSERHGVKVRLKESPYGGTTAVVLIPLSLVSDRPGEGAGEVSGEALSSRQLVGGAGTVRALGGPEPAGTVSPAGVPGGGTAPGSGGGVRRPIGPGGQDRAAADGPETPGLWREPTRIPRQERRHVPEQDPGRYPDHDLGTPDAGGPARRPANPPGGSTTPPTGGPTLSTGTTSVRSSAADLAAPRPAVVPPPVGTEPPGRPESTARSGDQTDASLTPSGLPIRVRQANLAPALRHSEQQAEPEPAEDEEPRSPEEIRRMMSSYQSGTRRGRTDAARPPDDGAPPH</sequence>
<name>A0ABU7RLX5_9ACTN</name>
<reference evidence="14 15" key="1">
    <citation type="submission" date="2024-01" db="EMBL/GenBank/DDBJ databases">
        <title>Genome insights into Plantactinospora sonchi sp. nov.</title>
        <authorList>
            <person name="Wang L."/>
        </authorList>
    </citation>
    <scope>NUCLEOTIDE SEQUENCE [LARGE SCALE GENOMIC DNA]</scope>
    <source>
        <strain evidence="14 15">NEAU-QY2</strain>
    </source>
</reference>
<dbReference type="InterPro" id="IPR036890">
    <property type="entry name" value="HATPase_C_sf"/>
</dbReference>
<dbReference type="Gene3D" id="6.10.340.10">
    <property type="match status" value="1"/>
</dbReference>
<evidence type="ECO:0000256" key="5">
    <source>
        <dbReference type="ARBA" id="ARBA00022679"/>
    </source>
</evidence>
<protein>
    <recommendedName>
        <fullName evidence="3">histidine kinase</fullName>
        <ecNumber evidence="3">2.7.13.3</ecNumber>
    </recommendedName>
</protein>
<feature type="compositionally biased region" description="Gly residues" evidence="10">
    <location>
        <begin position="664"/>
        <end position="685"/>
    </location>
</feature>
<keyword evidence="6" id="KW-0812">Transmembrane</keyword>
<dbReference type="Pfam" id="PF02518">
    <property type="entry name" value="HATPase_c"/>
    <property type="match status" value="1"/>
</dbReference>
<dbReference type="Pfam" id="PF00672">
    <property type="entry name" value="HAMP"/>
    <property type="match status" value="1"/>
</dbReference>
<dbReference type="InterPro" id="IPR050428">
    <property type="entry name" value="TCS_sensor_his_kinase"/>
</dbReference>
<feature type="region of interest" description="Disordered" evidence="10">
    <location>
        <begin position="645"/>
        <end position="874"/>
    </location>
</feature>
<keyword evidence="15" id="KW-1185">Reference proteome</keyword>
<accession>A0ABU7RLX5</accession>
<feature type="compositionally biased region" description="Polar residues" evidence="10">
    <location>
        <begin position="793"/>
        <end position="806"/>
    </location>
</feature>
<dbReference type="InterPro" id="IPR013587">
    <property type="entry name" value="Nitrate/nitrite_sensing"/>
</dbReference>
<evidence type="ECO:0000259" key="12">
    <source>
        <dbReference type="PROSITE" id="PS50885"/>
    </source>
</evidence>
<dbReference type="Gene3D" id="3.30.565.10">
    <property type="entry name" value="Histidine kinase-like ATPase, C-terminal domain"/>
    <property type="match status" value="1"/>
</dbReference>
<feature type="domain" description="Histidine kinase" evidence="11">
    <location>
        <begin position="513"/>
        <end position="618"/>
    </location>
</feature>
<dbReference type="Pfam" id="PF08376">
    <property type="entry name" value="NIT"/>
    <property type="match status" value="1"/>
</dbReference>
<feature type="domain" description="HAMP" evidence="12">
    <location>
        <begin position="327"/>
        <end position="396"/>
    </location>
</feature>
<dbReference type="RefSeq" id="WP_331212578.1">
    <property type="nucleotide sequence ID" value="NZ_JAZGQK010000002.1"/>
</dbReference>
<dbReference type="SMART" id="SM00387">
    <property type="entry name" value="HATPase_c"/>
    <property type="match status" value="1"/>
</dbReference>
<dbReference type="SUPFAM" id="SSF55874">
    <property type="entry name" value="ATPase domain of HSP90 chaperone/DNA topoisomerase II/histidine kinase"/>
    <property type="match status" value="1"/>
</dbReference>
<evidence type="ECO:0000313" key="14">
    <source>
        <dbReference type="EMBL" id="MEE6257466.1"/>
    </source>
</evidence>
<dbReference type="InterPro" id="IPR005467">
    <property type="entry name" value="His_kinase_dom"/>
</dbReference>
<feature type="compositionally biased region" description="Basic and acidic residues" evidence="10">
    <location>
        <begin position="859"/>
        <end position="868"/>
    </location>
</feature>
<proteinExistence type="predicted"/>
<gene>
    <name evidence="14" type="ORF">V1633_03055</name>
</gene>
<dbReference type="EMBL" id="JAZGQK010000002">
    <property type="protein sequence ID" value="MEE6257466.1"/>
    <property type="molecule type" value="Genomic_DNA"/>
</dbReference>
<dbReference type="InterPro" id="IPR003594">
    <property type="entry name" value="HATPase_dom"/>
</dbReference>
<comment type="catalytic activity">
    <reaction evidence="1">
        <text>ATP + protein L-histidine = ADP + protein N-phospho-L-histidine.</text>
        <dbReference type="EC" id="2.7.13.3"/>
    </reaction>
</comment>
<dbReference type="PROSITE" id="PS50109">
    <property type="entry name" value="HIS_KIN"/>
    <property type="match status" value="1"/>
</dbReference>
<dbReference type="InterPro" id="IPR003660">
    <property type="entry name" value="HAMP_dom"/>
</dbReference>
<dbReference type="InterPro" id="IPR010910">
    <property type="entry name" value="Nitrate/nitrite_sensing_bac"/>
</dbReference>
<dbReference type="PROSITE" id="PS50906">
    <property type="entry name" value="NIT"/>
    <property type="match status" value="1"/>
</dbReference>
<evidence type="ECO:0000256" key="6">
    <source>
        <dbReference type="ARBA" id="ARBA00022692"/>
    </source>
</evidence>
<evidence type="ECO:0000256" key="7">
    <source>
        <dbReference type="ARBA" id="ARBA00022777"/>
    </source>
</evidence>
<dbReference type="PROSITE" id="PS50885">
    <property type="entry name" value="HAMP"/>
    <property type="match status" value="1"/>
</dbReference>